<dbReference type="InterPro" id="IPR006124">
    <property type="entry name" value="Metalloenzyme"/>
</dbReference>
<sequence length="362" mass="38516">MTGGWMRAALLVLLTIGTSCAAGRREAWSGTESTPIPQRASQGAGEATISEQVSRVQPRGAAGPVVLVTIDGARWQEIFGGTDTELSNHPRRLPSDLVPHIASMAKERGAAVGAPGKGTMAATGPNFVSLPGYTELLTGRAPVGCQDNDCDATRTRTLLDEVHGAGGKVAAFASWERLERAATVRTGRFVVSCGRHGDDSIEPWPGEGDFRPDRYTAKIALEYLESERPDILFLGLGEPDEYAHKGDYDGYLSSLAYADSVVGRVFDTLERMGARGAQTTVMVTADHGRARDFANHGGFAPESARVWFVAAGPSITARGHVASASERHLADVAPTLRLLLGLSRDRSLLAGRPMDELFASSM</sequence>
<keyword evidence="2" id="KW-0732">Signal</keyword>
<organism evidence="4 5">
    <name type="scientific">Labilithrix luteola</name>
    <dbReference type="NCBI Taxonomy" id="1391654"/>
    <lineage>
        <taxon>Bacteria</taxon>
        <taxon>Pseudomonadati</taxon>
        <taxon>Myxococcota</taxon>
        <taxon>Polyangia</taxon>
        <taxon>Polyangiales</taxon>
        <taxon>Labilitrichaceae</taxon>
        <taxon>Labilithrix</taxon>
    </lineage>
</organism>
<dbReference type="Gene3D" id="3.40.720.10">
    <property type="entry name" value="Alkaline Phosphatase, subunit A"/>
    <property type="match status" value="1"/>
</dbReference>
<evidence type="ECO:0000313" key="4">
    <source>
        <dbReference type="EMBL" id="AKV04547.1"/>
    </source>
</evidence>
<dbReference type="STRING" id="1391654.AKJ09_11210"/>
<evidence type="ECO:0000256" key="2">
    <source>
        <dbReference type="SAM" id="SignalP"/>
    </source>
</evidence>
<dbReference type="AlphaFoldDB" id="A0A0K1QFW1"/>
<dbReference type="RefSeq" id="WP_146655146.1">
    <property type="nucleotide sequence ID" value="NZ_CP012333.1"/>
</dbReference>
<dbReference type="GO" id="GO:0046872">
    <property type="term" value="F:metal ion binding"/>
    <property type="evidence" value="ECO:0007669"/>
    <property type="project" value="InterPro"/>
</dbReference>
<keyword evidence="5" id="KW-1185">Reference proteome</keyword>
<gene>
    <name evidence="4" type="ORF">AKJ09_11210</name>
</gene>
<feature type="chain" id="PRO_5005467507" description="Metalloenzyme domain-containing protein" evidence="2">
    <location>
        <begin position="22"/>
        <end position="362"/>
    </location>
</feature>
<evidence type="ECO:0000259" key="3">
    <source>
        <dbReference type="Pfam" id="PF01676"/>
    </source>
</evidence>
<dbReference type="GO" id="GO:0003824">
    <property type="term" value="F:catalytic activity"/>
    <property type="evidence" value="ECO:0007669"/>
    <property type="project" value="InterPro"/>
</dbReference>
<dbReference type="KEGG" id="llu:AKJ09_11210"/>
<reference evidence="4 5" key="1">
    <citation type="submission" date="2015-08" db="EMBL/GenBank/DDBJ databases">
        <authorList>
            <person name="Babu N.S."/>
            <person name="Beckwith C.J."/>
            <person name="Beseler K.G."/>
            <person name="Brison A."/>
            <person name="Carone J.V."/>
            <person name="Caskin T.P."/>
            <person name="Diamond M."/>
            <person name="Durham M.E."/>
            <person name="Foxe J.M."/>
            <person name="Go M."/>
            <person name="Henderson B.A."/>
            <person name="Jones I.B."/>
            <person name="McGettigan J.A."/>
            <person name="Micheletti S.J."/>
            <person name="Nasrallah M.E."/>
            <person name="Ortiz D."/>
            <person name="Piller C.R."/>
            <person name="Privatt S.R."/>
            <person name="Schneider S.L."/>
            <person name="Sharp S."/>
            <person name="Smith T.C."/>
            <person name="Stanton J.D."/>
            <person name="Ullery H.E."/>
            <person name="Wilson R.J."/>
            <person name="Serrano M.G."/>
            <person name="Buck G."/>
            <person name="Lee V."/>
            <person name="Wang Y."/>
            <person name="Carvalho R."/>
            <person name="Voegtly L."/>
            <person name="Shi R."/>
            <person name="Duckworth R."/>
            <person name="Johnson A."/>
            <person name="Loviza R."/>
            <person name="Walstead R."/>
            <person name="Shah Z."/>
            <person name="Kiflezghi M."/>
            <person name="Wade K."/>
            <person name="Ball S.L."/>
            <person name="Bradley K.W."/>
            <person name="Asai D.J."/>
            <person name="Bowman C.A."/>
            <person name="Russell D.A."/>
            <person name="Pope W.H."/>
            <person name="Jacobs-Sera D."/>
            <person name="Hendrix R.W."/>
            <person name="Hatfull G.F."/>
        </authorList>
    </citation>
    <scope>NUCLEOTIDE SEQUENCE [LARGE SCALE GENOMIC DNA]</scope>
    <source>
        <strain evidence="4 5">DSM 27648</strain>
    </source>
</reference>
<feature type="region of interest" description="Disordered" evidence="1">
    <location>
        <begin position="25"/>
        <end position="47"/>
    </location>
</feature>
<feature type="domain" description="Metalloenzyme" evidence="3">
    <location>
        <begin position="216"/>
        <end position="342"/>
    </location>
</feature>
<proteinExistence type="predicted"/>
<evidence type="ECO:0000256" key="1">
    <source>
        <dbReference type="SAM" id="MobiDB-lite"/>
    </source>
</evidence>
<dbReference type="EMBL" id="CP012333">
    <property type="protein sequence ID" value="AKV04547.1"/>
    <property type="molecule type" value="Genomic_DNA"/>
</dbReference>
<dbReference type="Pfam" id="PF01676">
    <property type="entry name" value="Metalloenzyme"/>
    <property type="match status" value="1"/>
</dbReference>
<dbReference type="SUPFAM" id="SSF53649">
    <property type="entry name" value="Alkaline phosphatase-like"/>
    <property type="match status" value="1"/>
</dbReference>
<dbReference type="Proteomes" id="UP000064967">
    <property type="component" value="Chromosome"/>
</dbReference>
<dbReference type="InterPro" id="IPR017850">
    <property type="entry name" value="Alkaline_phosphatase_core_sf"/>
</dbReference>
<name>A0A0K1QFW1_9BACT</name>
<protein>
    <recommendedName>
        <fullName evidence="3">Metalloenzyme domain-containing protein</fullName>
    </recommendedName>
</protein>
<feature type="compositionally biased region" description="Polar residues" evidence="1">
    <location>
        <begin position="30"/>
        <end position="41"/>
    </location>
</feature>
<dbReference type="OrthoDB" id="9791578at2"/>
<dbReference type="PROSITE" id="PS51257">
    <property type="entry name" value="PROKAR_LIPOPROTEIN"/>
    <property type="match status" value="1"/>
</dbReference>
<evidence type="ECO:0000313" key="5">
    <source>
        <dbReference type="Proteomes" id="UP000064967"/>
    </source>
</evidence>
<feature type="signal peptide" evidence="2">
    <location>
        <begin position="1"/>
        <end position="21"/>
    </location>
</feature>
<accession>A0A0K1QFW1</accession>